<organism evidence="1 2">
    <name type="scientific">Coniosporium uncinatum</name>
    <dbReference type="NCBI Taxonomy" id="93489"/>
    <lineage>
        <taxon>Eukaryota</taxon>
        <taxon>Fungi</taxon>
        <taxon>Dikarya</taxon>
        <taxon>Ascomycota</taxon>
        <taxon>Pezizomycotina</taxon>
        <taxon>Dothideomycetes</taxon>
        <taxon>Dothideomycetes incertae sedis</taxon>
        <taxon>Coniosporium</taxon>
    </lineage>
</organism>
<gene>
    <name evidence="1" type="ORF">LTS18_006863</name>
</gene>
<dbReference type="EMBL" id="JAWDJW010008020">
    <property type="protein sequence ID" value="KAK3061171.1"/>
    <property type="molecule type" value="Genomic_DNA"/>
</dbReference>
<accession>A0ACC3D370</accession>
<evidence type="ECO:0000313" key="2">
    <source>
        <dbReference type="Proteomes" id="UP001186974"/>
    </source>
</evidence>
<comment type="caution">
    <text evidence="1">The sequence shown here is derived from an EMBL/GenBank/DDBJ whole genome shotgun (WGS) entry which is preliminary data.</text>
</comment>
<dbReference type="Proteomes" id="UP001186974">
    <property type="component" value="Unassembled WGS sequence"/>
</dbReference>
<feature type="non-terminal residue" evidence="1">
    <location>
        <position position="1"/>
    </location>
</feature>
<protein>
    <submittedName>
        <fullName evidence="1">Uncharacterized protein</fullName>
    </submittedName>
</protein>
<reference evidence="1" key="1">
    <citation type="submission" date="2024-09" db="EMBL/GenBank/DDBJ databases">
        <title>Black Yeasts Isolated from many extreme environments.</title>
        <authorList>
            <person name="Coleine C."/>
            <person name="Stajich J.E."/>
            <person name="Selbmann L."/>
        </authorList>
    </citation>
    <scope>NUCLEOTIDE SEQUENCE</scope>
    <source>
        <strain evidence="1">CCFEE 5737</strain>
    </source>
</reference>
<name>A0ACC3D370_9PEZI</name>
<keyword evidence="2" id="KW-1185">Reference proteome</keyword>
<proteinExistence type="predicted"/>
<sequence>REGDEKGVAAKNPMPPSGNNSAYVSNFEFVGTIDNSPYLCVPEAMEWRRQLGGEEKIRQYCFRLARDGGEMIARRFGTEVLENEEGTLGKCCLTNVRLPIKANQVAAAAGLEEAQVAGMVVNWMQRTIDAEWNTFIATFFYAGHWWTRLSAQVYLEMKDFEFAADILEKVCARAENGEFAQWAKSRL</sequence>
<evidence type="ECO:0000313" key="1">
    <source>
        <dbReference type="EMBL" id="KAK3061171.1"/>
    </source>
</evidence>